<evidence type="ECO:0008006" key="9">
    <source>
        <dbReference type="Google" id="ProtNLM"/>
    </source>
</evidence>
<dbReference type="GO" id="GO:0005634">
    <property type="term" value="C:nucleus"/>
    <property type="evidence" value="ECO:0007669"/>
    <property type="project" value="UniProtKB-SubCell"/>
</dbReference>
<dbReference type="SMART" id="SM01114">
    <property type="entry name" value="CXC"/>
    <property type="match status" value="2"/>
</dbReference>
<organism evidence="7 8">
    <name type="scientific">Apatococcus fuscideae</name>
    <dbReference type="NCBI Taxonomy" id="2026836"/>
    <lineage>
        <taxon>Eukaryota</taxon>
        <taxon>Viridiplantae</taxon>
        <taxon>Chlorophyta</taxon>
        <taxon>core chlorophytes</taxon>
        <taxon>Trebouxiophyceae</taxon>
        <taxon>Chlorellales</taxon>
        <taxon>Chlorellaceae</taxon>
        <taxon>Apatococcus</taxon>
    </lineage>
</organism>
<comment type="caution">
    <text evidence="7">The sequence shown here is derived from an EMBL/GenBank/DDBJ whole genome shotgun (WGS) entry which is preliminary data.</text>
</comment>
<keyword evidence="3" id="KW-0539">Nucleus</keyword>
<dbReference type="InterPro" id="IPR028307">
    <property type="entry name" value="Lin-54_fam"/>
</dbReference>
<feature type="compositionally biased region" description="Polar residues" evidence="4">
    <location>
        <begin position="259"/>
        <end position="268"/>
    </location>
</feature>
<evidence type="ECO:0000256" key="2">
    <source>
        <dbReference type="ARBA" id="ARBA00007267"/>
    </source>
</evidence>
<dbReference type="AlphaFoldDB" id="A0AAW1STI8"/>
<protein>
    <recommendedName>
        <fullName evidence="9">CRC domain-containing protein</fullName>
    </recommendedName>
</protein>
<sequence length="780" mass="84270">MLSAEPQQDPSARSRLSERGATQQKDLSSNPLLQAIQLETEGEFGLHLLDRPYGPVDVPNVSALAAPRRKKRNRRPYADGPSMEERQGYSEEAEPSNSPPSEEPKDGFPAPAMPKRICCNCRKIKCLKLYCDCFRAGLYCEGCSCSDCQNIPANEARLQQVRDTICARNPHAFTDKIHAEKGGTAKHLTGCKCLKSGCTKRYCECFQAGVPCTDACRCSGCQNHKGEACNPTDIGPNPKIQRLTSRSSDPVPLPAFSGPATSGPSISGPSDKRTASGGQQASVALNRRPSVKPSRPMPPRSAPPGYHYVMQPMDEPNMTMPQHVTSRPMQPPLRGPSPSGRQDRPHPSRKETPGSPPEQLGQQAWSHQIRRKHSLKRHPATPDMEPGAQLTTPDPPSRVSPGEALGMAGLHALAVADSAPNSPKGSTQRDPDADVDDVHPALDKANNEPAGIKAIAGQPLAMQEPDFLCREDPPDDIISDDSPHAAHPERPLHLDFQLCMNQKDPRRRSQQMAHSAAVQAPSAPPSSRESLHAEMLQRRSAPWQQDGQLQDPVKTGQPRPAAPPNRGTRLHPEDRHRVARRIEDHEILAAQASIAARAAQRQSQNAAAAEGRHTITSGARSGSHELYRPVQLPFDQEATPGAQLKPRQQIQQPEATSRGQRISPDRRSSSPDSSHGILQPDSLPAGQVPLQLALPASASASAEYSSQAFAGQSQPMMMLPLLHPMSLGQQYGSSGMNMLPEGADTAQLTSLPAADTILYKVMYTKTPSGLLPVLVPAGTQ</sequence>
<accession>A0AAW1STI8</accession>
<dbReference type="PANTHER" id="PTHR12446:SF34">
    <property type="entry name" value="PROTEIN LIN-54 HOMOLOG"/>
    <property type="match status" value="1"/>
</dbReference>
<feature type="compositionally biased region" description="Polar residues" evidence="4">
    <location>
        <begin position="20"/>
        <end position="32"/>
    </location>
</feature>
<feature type="domain" description="Platelet-derived growth factor (PDGF) family profile" evidence="5">
    <location>
        <begin position="206"/>
        <end position="233"/>
    </location>
</feature>
<evidence type="ECO:0000259" key="5">
    <source>
        <dbReference type="PROSITE" id="PS50278"/>
    </source>
</evidence>
<feature type="region of interest" description="Disordered" evidence="4">
    <location>
        <begin position="417"/>
        <end position="451"/>
    </location>
</feature>
<feature type="region of interest" description="Disordered" evidence="4">
    <location>
        <begin position="1"/>
        <end position="34"/>
    </location>
</feature>
<dbReference type="InterPro" id="IPR033467">
    <property type="entry name" value="Tesmin/TSO1-like_CXC"/>
</dbReference>
<dbReference type="EMBL" id="JALJOV010001004">
    <property type="protein sequence ID" value="KAK9856779.1"/>
    <property type="molecule type" value="Genomic_DNA"/>
</dbReference>
<dbReference type="InterPro" id="IPR005172">
    <property type="entry name" value="CRC"/>
</dbReference>
<proteinExistence type="inferred from homology"/>
<dbReference type="Proteomes" id="UP001485043">
    <property type="component" value="Unassembled WGS sequence"/>
</dbReference>
<reference evidence="7 8" key="1">
    <citation type="journal article" date="2024" name="Nat. Commun.">
        <title>Phylogenomics reveals the evolutionary origins of lichenization in chlorophyte algae.</title>
        <authorList>
            <person name="Puginier C."/>
            <person name="Libourel C."/>
            <person name="Otte J."/>
            <person name="Skaloud P."/>
            <person name="Haon M."/>
            <person name="Grisel S."/>
            <person name="Petersen M."/>
            <person name="Berrin J.G."/>
            <person name="Delaux P.M."/>
            <person name="Dal Grande F."/>
            <person name="Keller J."/>
        </authorList>
    </citation>
    <scope>NUCLEOTIDE SEQUENCE [LARGE SCALE GENOMIC DNA]</scope>
    <source>
        <strain evidence="7 8">SAG 2523</strain>
    </source>
</reference>
<feature type="compositionally biased region" description="Basic and acidic residues" evidence="4">
    <location>
        <begin position="427"/>
        <end position="446"/>
    </location>
</feature>
<feature type="compositionally biased region" description="Polar residues" evidence="4">
    <location>
        <begin position="319"/>
        <end position="328"/>
    </location>
</feature>
<feature type="region of interest" description="Disordered" evidence="4">
    <location>
        <begin position="503"/>
        <end position="574"/>
    </location>
</feature>
<name>A0AAW1STI8_9CHLO</name>
<feature type="region of interest" description="Disordered" evidence="4">
    <location>
        <begin position="641"/>
        <end position="684"/>
    </location>
</feature>
<dbReference type="GO" id="GO:0006355">
    <property type="term" value="P:regulation of DNA-templated transcription"/>
    <property type="evidence" value="ECO:0007669"/>
    <property type="project" value="TreeGrafter"/>
</dbReference>
<feature type="region of interest" description="Disordered" evidence="4">
    <location>
        <begin position="466"/>
        <end position="489"/>
    </location>
</feature>
<feature type="region of interest" description="Disordered" evidence="4">
    <location>
        <begin position="599"/>
        <end position="624"/>
    </location>
</feature>
<feature type="compositionally biased region" description="Basic and acidic residues" evidence="4">
    <location>
        <begin position="341"/>
        <end position="352"/>
    </location>
</feature>
<feature type="compositionally biased region" description="Polar residues" evidence="4">
    <location>
        <begin position="1"/>
        <end position="11"/>
    </location>
</feature>
<feature type="region of interest" description="Disordered" evidence="4">
    <location>
        <begin position="232"/>
        <end position="403"/>
    </location>
</feature>
<dbReference type="PROSITE" id="PS51634">
    <property type="entry name" value="CRC"/>
    <property type="match status" value="1"/>
</dbReference>
<feature type="compositionally biased region" description="Low complexity" evidence="4">
    <location>
        <begin position="515"/>
        <end position="527"/>
    </location>
</feature>
<evidence type="ECO:0000256" key="3">
    <source>
        <dbReference type="ARBA" id="ARBA00023242"/>
    </source>
</evidence>
<dbReference type="GO" id="GO:0008083">
    <property type="term" value="F:growth factor activity"/>
    <property type="evidence" value="ECO:0007669"/>
    <property type="project" value="InterPro"/>
</dbReference>
<feature type="region of interest" description="Disordered" evidence="4">
    <location>
        <begin position="52"/>
        <end position="108"/>
    </location>
</feature>
<dbReference type="Pfam" id="PF03638">
    <property type="entry name" value="TCR"/>
    <property type="match status" value="2"/>
</dbReference>
<evidence type="ECO:0000256" key="4">
    <source>
        <dbReference type="SAM" id="MobiDB-lite"/>
    </source>
</evidence>
<evidence type="ECO:0000259" key="6">
    <source>
        <dbReference type="PROSITE" id="PS51634"/>
    </source>
</evidence>
<comment type="subcellular location">
    <subcellularLocation>
        <location evidence="1">Nucleus</location>
    </subcellularLocation>
</comment>
<feature type="domain" description="CRC" evidence="6">
    <location>
        <begin position="115"/>
        <end position="226"/>
    </location>
</feature>
<feature type="compositionally biased region" description="Polar residues" evidence="4">
    <location>
        <begin position="646"/>
        <end position="660"/>
    </location>
</feature>
<comment type="similarity">
    <text evidence="2">Belongs to the lin-54 family.</text>
</comment>
<feature type="compositionally biased region" description="Low complexity" evidence="4">
    <location>
        <begin position="599"/>
        <end position="609"/>
    </location>
</feature>
<evidence type="ECO:0000313" key="7">
    <source>
        <dbReference type="EMBL" id="KAK9856779.1"/>
    </source>
</evidence>
<feature type="compositionally biased region" description="Basic residues" evidence="4">
    <location>
        <begin position="368"/>
        <end position="379"/>
    </location>
</feature>
<evidence type="ECO:0000256" key="1">
    <source>
        <dbReference type="ARBA" id="ARBA00004123"/>
    </source>
</evidence>
<evidence type="ECO:0000313" key="8">
    <source>
        <dbReference type="Proteomes" id="UP001485043"/>
    </source>
</evidence>
<dbReference type="PROSITE" id="PS50278">
    <property type="entry name" value="PDGF_2"/>
    <property type="match status" value="1"/>
</dbReference>
<dbReference type="InterPro" id="IPR000072">
    <property type="entry name" value="PDGF/VEGF_dom"/>
</dbReference>
<dbReference type="PANTHER" id="PTHR12446">
    <property type="entry name" value="TESMIN/TSO1-RELATED"/>
    <property type="match status" value="1"/>
</dbReference>
<keyword evidence="8" id="KW-1185">Reference proteome</keyword>
<gene>
    <name evidence="7" type="ORF">WJX84_006692</name>
</gene>
<dbReference type="GO" id="GO:0016020">
    <property type="term" value="C:membrane"/>
    <property type="evidence" value="ECO:0007669"/>
    <property type="project" value="InterPro"/>
</dbReference>